<dbReference type="SMART" id="SM00360">
    <property type="entry name" value="RRM"/>
    <property type="match status" value="3"/>
</dbReference>
<dbReference type="AGR" id="ZFIN:ZDB-GENE-061103-58"/>
<dbReference type="Gene3D" id="3.30.70.330">
    <property type="match status" value="3"/>
</dbReference>
<feature type="compositionally biased region" description="Low complexity" evidence="4">
    <location>
        <begin position="128"/>
        <end position="145"/>
    </location>
</feature>
<evidence type="ECO:0000256" key="4">
    <source>
        <dbReference type="SAM" id="MobiDB-lite"/>
    </source>
</evidence>
<dbReference type="InterPro" id="IPR035979">
    <property type="entry name" value="RBD_domain_sf"/>
</dbReference>
<feature type="region of interest" description="Disordered" evidence="4">
    <location>
        <begin position="304"/>
        <end position="326"/>
    </location>
</feature>
<protein>
    <submittedName>
        <fullName evidence="7">RNA binding motif protein 12Ba isoform X1</fullName>
    </submittedName>
</protein>
<reference evidence="7" key="1">
    <citation type="submission" date="2025-08" db="UniProtKB">
        <authorList>
            <consortium name="RefSeq"/>
        </authorList>
    </citation>
    <scope>IDENTIFICATION</scope>
    <source>
        <strain evidence="7">Tuebingen</strain>
        <tissue evidence="7">Fibroblasts and whole tissue</tissue>
    </source>
</reference>
<dbReference type="InterPro" id="IPR012677">
    <property type="entry name" value="Nucleotide-bd_a/b_plait_sf"/>
</dbReference>
<dbReference type="InterPro" id="IPR000504">
    <property type="entry name" value="RRM_dom"/>
</dbReference>
<evidence type="ECO:0000256" key="3">
    <source>
        <dbReference type="PROSITE-ProRule" id="PRU00176"/>
    </source>
</evidence>
<evidence type="ECO:0000259" key="5">
    <source>
        <dbReference type="PROSITE" id="PS50102"/>
    </source>
</evidence>
<keyword evidence="2 3" id="KW-0694">RNA-binding</keyword>
<proteinExistence type="evidence at protein level"/>
<dbReference type="Proteomes" id="UP000000437">
    <property type="component" value="Chromosome 16"/>
</dbReference>
<keyword evidence="6" id="KW-1185">Reference proteome</keyword>
<accession>A0AB32T5C1</accession>
<dbReference type="SUPFAM" id="SSF54928">
    <property type="entry name" value="RNA-binding domain, RBD"/>
    <property type="match status" value="3"/>
</dbReference>
<feature type="domain" description="RRM" evidence="5">
    <location>
        <begin position="330"/>
        <end position="407"/>
    </location>
</feature>
<evidence type="ECO:0007829" key="9">
    <source>
        <dbReference type="PeptideAtlas" id="A0AB32T5C1"/>
    </source>
</evidence>
<feature type="region of interest" description="Disordered" evidence="4">
    <location>
        <begin position="125"/>
        <end position="154"/>
    </location>
</feature>
<dbReference type="CDD" id="cd00590">
    <property type="entry name" value="RRM_SF"/>
    <property type="match status" value="1"/>
</dbReference>
<dbReference type="PANTHER" id="PTHR13976">
    <property type="entry name" value="HETEROGENEOUS NUCLEAR RIBONUCLEOPROTEIN-RELATED"/>
    <property type="match status" value="1"/>
</dbReference>
<dbReference type="GO" id="GO:0003723">
    <property type="term" value="F:RNA binding"/>
    <property type="evidence" value="ECO:0007669"/>
    <property type="project" value="UniProtKB-UniRule"/>
</dbReference>
<dbReference type="CTD" id="777631"/>
<gene>
    <name evidence="7 8" type="primary">rbm12ba</name>
    <name evidence="7" type="synonym">fe11g10</name>
    <name evidence="7" type="synonym">im:6907990</name>
    <name evidence="7" type="synonym">wu:fe11g10</name>
    <name evidence="7" type="synonym">zgc:153215</name>
</gene>
<evidence type="ECO:0000313" key="8">
    <source>
        <dbReference type="ZFIN" id="ZDB-GENE-061103-58"/>
    </source>
</evidence>
<evidence type="ECO:0000313" key="7">
    <source>
        <dbReference type="RefSeq" id="XP_068070119.1"/>
    </source>
</evidence>
<dbReference type="Pfam" id="PF00076">
    <property type="entry name" value="RRM_1"/>
    <property type="match status" value="2"/>
</dbReference>
<dbReference type="AlphaFoldDB" id="A0AB32T5C1"/>
<dbReference type="GeneID" id="777631"/>
<evidence type="ECO:0000313" key="6">
    <source>
        <dbReference type="Proteomes" id="UP000000437"/>
    </source>
</evidence>
<organism evidence="6 7">
    <name type="scientific">Danio rerio</name>
    <name type="common">Zebrafish</name>
    <name type="synonym">Brachydanio rerio</name>
    <dbReference type="NCBI Taxonomy" id="7955"/>
    <lineage>
        <taxon>Eukaryota</taxon>
        <taxon>Metazoa</taxon>
        <taxon>Chordata</taxon>
        <taxon>Craniata</taxon>
        <taxon>Vertebrata</taxon>
        <taxon>Euteleostomi</taxon>
        <taxon>Actinopterygii</taxon>
        <taxon>Neopterygii</taxon>
        <taxon>Teleostei</taxon>
        <taxon>Ostariophysi</taxon>
        <taxon>Cypriniformes</taxon>
        <taxon>Danionidae</taxon>
        <taxon>Danioninae</taxon>
        <taxon>Danio</taxon>
    </lineage>
</organism>
<dbReference type="RefSeq" id="XP_068070119.1">
    <property type="nucleotide sequence ID" value="XM_068214018.2"/>
</dbReference>
<evidence type="ECO:0000256" key="2">
    <source>
        <dbReference type="ARBA" id="ARBA00022884"/>
    </source>
</evidence>
<sequence>MTVVVLRLQGLNTEAGSEDIRRFFHGLHIPEGGVHIIGGEMGEAFIIFKTEREGQLAMRYSGKTLKGSSVSLHISSVAELKRKMESRLKKPKPTELETNVVPSSPTDTNAALLLSLMGAIYGLHSNNKDNQQGQTQQTPGNVNQNSPEMQTWPLTGKQMNTDAQHSLNHELASTEQQTGRGENLNLSKPGYLRLYGFPDCVAKQEIFQFLRGLPVLEVITKVRLQLGWCCLVKLASFSDAEEGLKYSHRKFKEFNVEVRLAHEKMWTDAVEESKNCTQNLKPHSSSEQNEANNNRNAVRAFTNKRIAEEQPSPGSPKKYCRNDPSPQKEYSVIVNNLSRNITKTEIKNIFGCHAIQNYRIKHLLNKWGERTSTAFITFDNSEDQASAMKMNGMNVGLKNIEVLSITKEEILDILSKNRFVKSWRPPPYGNTHLSMSCIYARNFPADVRKEEVKGFFMPYNIGDDAVRLLVDNQGNGIGEAIVEFRFQNIAKQAQRLHGKYFMGAKILLTCITHQQMEKILGKR</sequence>
<evidence type="ECO:0000256" key="1">
    <source>
        <dbReference type="ARBA" id="ARBA00022737"/>
    </source>
</evidence>
<name>A0AB32T5C1_DANRE</name>
<dbReference type="ZFIN" id="ZDB-GENE-061103-58">
    <property type="gene designation" value="rbm12ba"/>
</dbReference>
<keyword evidence="9" id="KW-1267">Proteomics identification</keyword>
<dbReference type="CDD" id="cd12510">
    <property type="entry name" value="RRM1_RBM12_like"/>
    <property type="match status" value="1"/>
</dbReference>
<dbReference type="PROSITE" id="PS50102">
    <property type="entry name" value="RRM"/>
    <property type="match status" value="1"/>
</dbReference>
<dbReference type="InterPro" id="IPR050666">
    <property type="entry name" value="ESRP"/>
</dbReference>
<keyword evidence="1" id="KW-0677">Repeat</keyword>